<keyword evidence="2" id="KW-1185">Reference proteome</keyword>
<accession>A0A8H5I0X9</accession>
<name>A0A8H5I0X9_9AGAR</name>
<organism evidence="1 2">
    <name type="scientific">Collybiopsis confluens</name>
    <dbReference type="NCBI Taxonomy" id="2823264"/>
    <lineage>
        <taxon>Eukaryota</taxon>
        <taxon>Fungi</taxon>
        <taxon>Dikarya</taxon>
        <taxon>Basidiomycota</taxon>
        <taxon>Agaricomycotina</taxon>
        <taxon>Agaricomycetes</taxon>
        <taxon>Agaricomycetidae</taxon>
        <taxon>Agaricales</taxon>
        <taxon>Marasmiineae</taxon>
        <taxon>Omphalotaceae</taxon>
        <taxon>Collybiopsis</taxon>
    </lineage>
</organism>
<reference evidence="1 2" key="1">
    <citation type="journal article" date="2020" name="ISME J.">
        <title>Uncovering the hidden diversity of litter-decomposition mechanisms in mushroom-forming fungi.</title>
        <authorList>
            <person name="Floudas D."/>
            <person name="Bentzer J."/>
            <person name="Ahren D."/>
            <person name="Johansson T."/>
            <person name="Persson P."/>
            <person name="Tunlid A."/>
        </authorList>
    </citation>
    <scope>NUCLEOTIDE SEQUENCE [LARGE SCALE GENOMIC DNA]</scope>
    <source>
        <strain evidence="1 2">CBS 406.79</strain>
    </source>
</reference>
<proteinExistence type="predicted"/>
<dbReference type="Proteomes" id="UP000518752">
    <property type="component" value="Unassembled WGS sequence"/>
</dbReference>
<dbReference type="OrthoDB" id="3365698at2759"/>
<dbReference type="AlphaFoldDB" id="A0A8H5I0X9"/>
<dbReference type="SUPFAM" id="SSF52047">
    <property type="entry name" value="RNI-like"/>
    <property type="match status" value="1"/>
</dbReference>
<sequence length="478" mass="53861">MPQLWVFHYVPPAKKSYYGHFGLFSRSHTARPMPKNSPNLINLTDLSLSYSKSCLIHVRIANPIAKAAFALLDATSRWRTAHISFGSSSSASLLEEELRRFPRHGHYPFLESLTIEYDRSFALPPLACSPRLRTLHVVKVKGQIFDHPASDTADNHNFQSIPLGIEDGLFPWSQIQDLSGGNSLPILYMLLKLCTNLARLEVTQKLLPGLELPPISPFSGTQSHRYGPYYRTPSNNGAQTQLVDALQLQTISLGTAIDQPPLFNWLGFAPSLISLELVGVILTSKTIHGHIIDDLIAFIRRSECRLETLSLAMVEVEPTQFVQLFELTPYLKEIRLGGHAWSPWSYLEVLQDNLLLRKLTVTHTQMSADGLERRQHNQVLLPRLSSFRLYLARPPTLADFGGVLDFIESRRRTGPFSLDPQNRLGPNEAGFCVEKIAYLPEVRFVGCLPDILQEETYGRRIQKLIVLEAAEVRGNEFC</sequence>
<gene>
    <name evidence="1" type="ORF">D9757_001308</name>
</gene>
<comment type="caution">
    <text evidence="1">The sequence shown here is derived from an EMBL/GenBank/DDBJ whole genome shotgun (WGS) entry which is preliminary data.</text>
</comment>
<dbReference type="EMBL" id="JAACJN010000003">
    <property type="protein sequence ID" value="KAF5393132.1"/>
    <property type="molecule type" value="Genomic_DNA"/>
</dbReference>
<evidence type="ECO:0000313" key="1">
    <source>
        <dbReference type="EMBL" id="KAF5393132.1"/>
    </source>
</evidence>
<protein>
    <submittedName>
        <fullName evidence="1">Uncharacterized protein</fullName>
    </submittedName>
</protein>
<evidence type="ECO:0000313" key="2">
    <source>
        <dbReference type="Proteomes" id="UP000518752"/>
    </source>
</evidence>